<dbReference type="Pfam" id="PF03279">
    <property type="entry name" value="Lip_A_acyltrans"/>
    <property type="match status" value="1"/>
</dbReference>
<dbReference type="KEGG" id="psyt:DSAG12_03182"/>
<keyword evidence="5" id="KW-0472">Membrane</keyword>
<organism evidence="8 9">
    <name type="scientific">Promethearchaeum syntrophicum</name>
    <dbReference type="NCBI Taxonomy" id="2594042"/>
    <lineage>
        <taxon>Archaea</taxon>
        <taxon>Promethearchaeati</taxon>
        <taxon>Promethearchaeota</taxon>
        <taxon>Promethearchaeia</taxon>
        <taxon>Promethearchaeales</taxon>
        <taxon>Promethearchaeaceae</taxon>
        <taxon>Promethearchaeum</taxon>
    </lineage>
</organism>
<keyword evidence="4" id="KW-0808">Transferase</keyword>
<evidence type="ECO:0000256" key="2">
    <source>
        <dbReference type="ARBA" id="ARBA00022475"/>
    </source>
</evidence>
<keyword evidence="9" id="KW-1185">Reference proteome</keyword>
<name>A0A5B9DDF8_9ARCH</name>
<evidence type="ECO:0000256" key="6">
    <source>
        <dbReference type="ARBA" id="ARBA00023315"/>
    </source>
</evidence>
<evidence type="ECO:0000256" key="7">
    <source>
        <dbReference type="SAM" id="MobiDB-lite"/>
    </source>
</evidence>
<evidence type="ECO:0000256" key="1">
    <source>
        <dbReference type="ARBA" id="ARBA00004533"/>
    </source>
</evidence>
<evidence type="ECO:0000256" key="4">
    <source>
        <dbReference type="ARBA" id="ARBA00022679"/>
    </source>
</evidence>
<comment type="subcellular location">
    <subcellularLocation>
        <location evidence="1">Cell inner membrane</location>
    </subcellularLocation>
</comment>
<feature type="compositionally biased region" description="Basic and acidic residues" evidence="7">
    <location>
        <begin position="1"/>
        <end position="37"/>
    </location>
</feature>
<dbReference type="GO" id="GO:0005886">
    <property type="term" value="C:plasma membrane"/>
    <property type="evidence" value="ECO:0007669"/>
    <property type="project" value="UniProtKB-SubCell"/>
</dbReference>
<dbReference type="InterPro" id="IPR004960">
    <property type="entry name" value="LipA_acyltrans"/>
</dbReference>
<evidence type="ECO:0000256" key="5">
    <source>
        <dbReference type="ARBA" id="ARBA00023136"/>
    </source>
</evidence>
<dbReference type="EMBL" id="CP042905">
    <property type="protein sequence ID" value="QEE17349.1"/>
    <property type="molecule type" value="Genomic_DNA"/>
</dbReference>
<reference evidence="8 9" key="1">
    <citation type="journal article" date="2020" name="Nature">
        <title>Isolation of an archaeon at the prokaryote-eukaryote interface.</title>
        <authorList>
            <person name="Imachi H."/>
            <person name="Nobu M.K."/>
            <person name="Nakahara N."/>
            <person name="Morono Y."/>
            <person name="Ogawara M."/>
            <person name="Takaki Y."/>
            <person name="Takano Y."/>
            <person name="Uematsu K."/>
            <person name="Ikuta T."/>
            <person name="Ito M."/>
            <person name="Matsui Y."/>
            <person name="Miyazaki M."/>
            <person name="Murata K."/>
            <person name="Saito Y."/>
            <person name="Sakai S."/>
            <person name="Song C."/>
            <person name="Tasumi E."/>
            <person name="Yamanaka Y."/>
            <person name="Yamaguchi T."/>
            <person name="Kamagata Y."/>
            <person name="Tamaki H."/>
            <person name="Takai K."/>
        </authorList>
    </citation>
    <scope>NUCLEOTIDE SEQUENCE [LARGE SCALE GENOMIC DNA]</scope>
    <source>
        <strain evidence="8 9">MK-D1</strain>
    </source>
</reference>
<accession>A0A5B9DDF8</accession>
<evidence type="ECO:0000313" key="8">
    <source>
        <dbReference type="EMBL" id="QEE17349.1"/>
    </source>
</evidence>
<sequence length="466" mass="53784">MAHIYYADKKSLRSDQKKVGKKPPSEKSESFRTKKSDQSWGTTMGPVFKIFAWIHKNHIYSPFRFVPFSILNGFGHFIGKFAFGSSKSVQRKMRASFTALYPGISEKRLQKLIDAANKFMAMLFLDIAFRFPLTGDLPFDKFYSLQHSERLEEAFKKGKGVIIPILHIGQFLHSPNIMIQIPGLNKKIALVVSVSNLLMYETANRASFSNAYAFASTKFSKISHKIESILKENNAFVVYHDYSTKSQLRVPFIFGKFPYLIHTPQSYISLHKRTGAEILPAISHPDEVFGKTRLEFIDNKSIIETSKKYWDKSKEEFHGHLSTEINRTMYPYIRKYAHLWEEIMRLAVFRCADKVKFSKNCTIHKFLEEIQHKMLDVLEGSFEPNRPDNQLRILINERFPPIINSVQNPDNILRSHKTFISLSLMSGISELLKLCSVAQKELNSKGELQSSKLIQGFISKLKQYKN</sequence>
<keyword evidence="3" id="KW-0997">Cell inner membrane</keyword>
<reference evidence="8 9" key="2">
    <citation type="journal article" date="2024" name="Int. J. Syst. Evol. Microbiol.">
        <title>Promethearchaeum syntrophicum gen. nov., sp. nov., an anaerobic, obligately syntrophic archaeon, the first isolate of the lineage 'Asgard' archaea, and proposal of the new archaeal phylum Promethearchaeota phyl. nov. and kingdom Promethearchaeati regn. nov.</title>
        <authorList>
            <person name="Imachi H."/>
            <person name="Nobu M.K."/>
            <person name="Kato S."/>
            <person name="Takaki Y."/>
            <person name="Miyazaki M."/>
            <person name="Miyata M."/>
            <person name="Ogawara M."/>
            <person name="Saito Y."/>
            <person name="Sakai S."/>
            <person name="Tahara Y.O."/>
            <person name="Takano Y."/>
            <person name="Tasumi E."/>
            <person name="Uematsu K."/>
            <person name="Yoshimura T."/>
            <person name="Itoh T."/>
            <person name="Ohkuma M."/>
            <person name="Takai K."/>
        </authorList>
    </citation>
    <scope>NUCLEOTIDE SEQUENCE [LARGE SCALE GENOMIC DNA]</scope>
    <source>
        <strain evidence="8 9">MK-D1</strain>
    </source>
</reference>
<dbReference type="AlphaFoldDB" id="A0A5B9DDF8"/>
<dbReference type="GO" id="GO:1901137">
    <property type="term" value="P:carbohydrate derivative biosynthetic process"/>
    <property type="evidence" value="ECO:0007669"/>
    <property type="project" value="UniProtKB-ARBA"/>
</dbReference>
<dbReference type="GeneID" id="41331151"/>
<evidence type="ECO:0000256" key="3">
    <source>
        <dbReference type="ARBA" id="ARBA00022519"/>
    </source>
</evidence>
<keyword evidence="6" id="KW-0012">Acyltransferase</keyword>
<keyword evidence="2" id="KW-1003">Cell membrane</keyword>
<dbReference type="GO" id="GO:0008610">
    <property type="term" value="P:lipid biosynthetic process"/>
    <property type="evidence" value="ECO:0007669"/>
    <property type="project" value="UniProtKB-ARBA"/>
</dbReference>
<dbReference type="RefSeq" id="WP_147664244.1">
    <property type="nucleotide sequence ID" value="NZ_CP042905.2"/>
</dbReference>
<dbReference type="Proteomes" id="UP000321408">
    <property type="component" value="Chromosome"/>
</dbReference>
<gene>
    <name evidence="8" type="ORF">DSAG12_03182</name>
</gene>
<dbReference type="GO" id="GO:0016746">
    <property type="term" value="F:acyltransferase activity"/>
    <property type="evidence" value="ECO:0007669"/>
    <property type="project" value="UniProtKB-KW"/>
</dbReference>
<proteinExistence type="predicted"/>
<feature type="region of interest" description="Disordered" evidence="7">
    <location>
        <begin position="1"/>
        <end position="39"/>
    </location>
</feature>
<protein>
    <submittedName>
        <fullName evidence="8">Uncharacterized protein</fullName>
    </submittedName>
</protein>
<evidence type="ECO:0000313" key="9">
    <source>
        <dbReference type="Proteomes" id="UP000321408"/>
    </source>
</evidence>